<evidence type="ECO:0000256" key="1">
    <source>
        <dbReference type="ARBA" id="ARBA00022801"/>
    </source>
</evidence>
<dbReference type="Proteomes" id="UP000326179">
    <property type="component" value="Chromosome"/>
</dbReference>
<dbReference type="InterPro" id="IPR000387">
    <property type="entry name" value="Tyr_Pase_dom"/>
</dbReference>
<dbReference type="Gene3D" id="3.90.190.10">
    <property type="entry name" value="Protein tyrosine phosphatase superfamily"/>
    <property type="match status" value="1"/>
</dbReference>
<dbReference type="GO" id="GO:0016791">
    <property type="term" value="F:phosphatase activity"/>
    <property type="evidence" value="ECO:0007669"/>
    <property type="project" value="UniProtKB-ARBA"/>
</dbReference>
<dbReference type="PANTHER" id="PTHR23339">
    <property type="entry name" value="TYROSINE SPECIFIC PROTEIN PHOSPHATASE AND DUAL SPECIFICITY PROTEIN PHOSPHATASE"/>
    <property type="match status" value="1"/>
</dbReference>
<organism evidence="3 4">
    <name type="scientific">Streptomyces fagopyri</name>
    <dbReference type="NCBI Taxonomy" id="2662397"/>
    <lineage>
        <taxon>Bacteria</taxon>
        <taxon>Bacillati</taxon>
        <taxon>Actinomycetota</taxon>
        <taxon>Actinomycetes</taxon>
        <taxon>Kitasatosporales</taxon>
        <taxon>Streptomycetaceae</taxon>
        <taxon>Streptomyces</taxon>
    </lineage>
</organism>
<name>A0A5Q0LPX7_9ACTN</name>
<dbReference type="RefSeq" id="WP_153292609.1">
    <property type="nucleotide sequence ID" value="NZ_CP045643.1"/>
</dbReference>
<dbReference type="InterPro" id="IPR050561">
    <property type="entry name" value="PTP"/>
</dbReference>
<dbReference type="SUPFAM" id="SSF52799">
    <property type="entry name" value="(Phosphotyrosine protein) phosphatases II"/>
    <property type="match status" value="1"/>
</dbReference>
<protein>
    <submittedName>
        <fullName evidence="3">Protein phosphatase</fullName>
    </submittedName>
</protein>
<gene>
    <name evidence="3" type="ORF">GFH48_38800</name>
</gene>
<dbReference type="AlphaFoldDB" id="A0A5Q0LPX7"/>
<reference evidence="3 4" key="1">
    <citation type="submission" date="2019-10" db="EMBL/GenBank/DDBJ databases">
        <title>A novel species.</title>
        <authorList>
            <person name="Gao J."/>
        </authorList>
    </citation>
    <scope>NUCLEOTIDE SEQUENCE [LARGE SCALE GENOMIC DNA]</scope>
    <source>
        <strain evidence="3 4">QMT-28</strain>
    </source>
</reference>
<evidence type="ECO:0000313" key="3">
    <source>
        <dbReference type="EMBL" id="QFZ78434.1"/>
    </source>
</evidence>
<dbReference type="EMBL" id="CP045643">
    <property type="protein sequence ID" value="QFZ78434.1"/>
    <property type="molecule type" value="Genomic_DNA"/>
</dbReference>
<dbReference type="InterPro" id="IPR057023">
    <property type="entry name" value="PTP-SAK"/>
</dbReference>
<accession>A0A5Q0LPX7</accession>
<sequence>MGEDWNSADGILRFPSGALVRGRGLRYPLPSGPTPSFAVYLLGKQPPSTEWEARWLRWPDFRLPKDRQQARDVLREALTRAGNERVEVACWGGRGRTGTALACMAVLDGVPPDQAVAFVRQHYHPRAVETPWQRRFVLRFQDA</sequence>
<keyword evidence="4" id="KW-1185">Reference proteome</keyword>
<dbReference type="InterPro" id="IPR029021">
    <property type="entry name" value="Prot-tyrosine_phosphatase-like"/>
</dbReference>
<evidence type="ECO:0000313" key="4">
    <source>
        <dbReference type="Proteomes" id="UP000326179"/>
    </source>
</evidence>
<dbReference type="KEGG" id="sfy:GFH48_38800"/>
<dbReference type="PROSITE" id="PS50056">
    <property type="entry name" value="TYR_PHOSPHATASE_2"/>
    <property type="match status" value="1"/>
</dbReference>
<keyword evidence="1" id="KW-0378">Hydrolase</keyword>
<proteinExistence type="predicted"/>
<dbReference type="Pfam" id="PF22784">
    <property type="entry name" value="PTP-SAK"/>
    <property type="match status" value="1"/>
</dbReference>
<feature type="domain" description="Tyrosine specific protein phosphatases" evidence="2">
    <location>
        <begin position="71"/>
        <end position="122"/>
    </location>
</feature>
<evidence type="ECO:0000259" key="2">
    <source>
        <dbReference type="PROSITE" id="PS50056"/>
    </source>
</evidence>